<evidence type="ECO:0000259" key="1">
    <source>
        <dbReference type="Pfam" id="PF01841"/>
    </source>
</evidence>
<accession>A0A4R3YEN0</accession>
<organism evidence="2 3">
    <name type="scientific">Sulfurirhabdus autotrophica</name>
    <dbReference type="NCBI Taxonomy" id="1706046"/>
    <lineage>
        <taxon>Bacteria</taxon>
        <taxon>Pseudomonadati</taxon>
        <taxon>Pseudomonadota</taxon>
        <taxon>Betaproteobacteria</taxon>
        <taxon>Nitrosomonadales</taxon>
        <taxon>Sulfuricellaceae</taxon>
        <taxon>Sulfurirhabdus</taxon>
    </lineage>
</organism>
<dbReference type="Pfam" id="PF01841">
    <property type="entry name" value="Transglut_core"/>
    <property type="match status" value="1"/>
</dbReference>
<comment type="caution">
    <text evidence="2">The sequence shown here is derived from an EMBL/GenBank/DDBJ whole genome shotgun (WGS) entry which is preliminary data.</text>
</comment>
<dbReference type="InterPro" id="IPR038765">
    <property type="entry name" value="Papain-like_cys_pep_sf"/>
</dbReference>
<feature type="domain" description="Transglutaminase-like" evidence="1">
    <location>
        <begin position="91"/>
        <end position="186"/>
    </location>
</feature>
<dbReference type="RefSeq" id="WP_124947460.1">
    <property type="nucleotide sequence ID" value="NZ_BHVT01000073.1"/>
</dbReference>
<dbReference type="OrthoDB" id="8541593at2"/>
<gene>
    <name evidence="2" type="ORF">EDC63_101601</name>
</gene>
<evidence type="ECO:0000313" key="2">
    <source>
        <dbReference type="EMBL" id="TCV90627.1"/>
    </source>
</evidence>
<sequence length="498" mass="56480">MCIENSRVHRLRRWNWDGERIIHESIVPSSRPVVGQLTGGYDIDVREFLVSEKNATMHRTLEKDVKKFISKLEGATWELFSSRESGSFDMRANVITQFVSEKIKYRVTTGLDPWQFPDETLKLRSGDCEDRALLIASLLLASGISSFNVRVALGTFRAWFGKKHEDFDHVWVMYKDEAGKWQVIEPAAHTTFSEKPAKNTRMPDTAEYIPYFIFNDVHLWTMQNSALYEGKGAIKLKRNWSKLNPKFAGWVHKTILNEALTPDICPDWVLKALNRHFTSFLWKRSLTVDDVDLPGSYDPKDHFDNGYIEEGWKKVSDRLSQFQKGSIQNLDLFHQAAHGIGDFYAHSSYGEFGAIQNGKLALYNSDNPSSTLPQPPDYEAGSGFNIASGKFSTNTALWKGNAQAASALWKGKLISGRYAQKMDSHGITEAITFIPASLTKDKNFALRGSLPHHNEIAVDEDTGSNTLYAASKFAAQYKLRKDAAVRHIRKAFIENWKP</sequence>
<protein>
    <submittedName>
        <fullName evidence="2">Transglutaminase superfamily protein</fullName>
    </submittedName>
</protein>
<dbReference type="Gene3D" id="3.10.620.30">
    <property type="match status" value="1"/>
</dbReference>
<dbReference type="EMBL" id="SMCO01000001">
    <property type="protein sequence ID" value="TCV90627.1"/>
    <property type="molecule type" value="Genomic_DNA"/>
</dbReference>
<dbReference type="Proteomes" id="UP000295367">
    <property type="component" value="Unassembled WGS sequence"/>
</dbReference>
<reference evidence="2 3" key="1">
    <citation type="submission" date="2019-03" db="EMBL/GenBank/DDBJ databases">
        <title>Genomic Encyclopedia of Type Strains, Phase IV (KMG-IV): sequencing the most valuable type-strain genomes for metagenomic binning, comparative biology and taxonomic classification.</title>
        <authorList>
            <person name="Goeker M."/>
        </authorList>
    </citation>
    <scope>NUCLEOTIDE SEQUENCE [LARGE SCALE GENOMIC DNA]</scope>
    <source>
        <strain evidence="2 3">DSM 100309</strain>
    </source>
</reference>
<dbReference type="InterPro" id="IPR002931">
    <property type="entry name" value="Transglutaminase-like"/>
</dbReference>
<proteinExistence type="predicted"/>
<dbReference type="SUPFAM" id="SSF54001">
    <property type="entry name" value="Cysteine proteinases"/>
    <property type="match status" value="1"/>
</dbReference>
<keyword evidence="3" id="KW-1185">Reference proteome</keyword>
<dbReference type="AlphaFoldDB" id="A0A4R3YEN0"/>
<evidence type="ECO:0000313" key="3">
    <source>
        <dbReference type="Proteomes" id="UP000295367"/>
    </source>
</evidence>
<name>A0A4R3YEN0_9PROT</name>